<dbReference type="EMBL" id="AUZZ01001834">
    <property type="protein sequence ID" value="EQD62709.1"/>
    <property type="molecule type" value="Genomic_DNA"/>
</dbReference>
<proteinExistence type="predicted"/>
<dbReference type="AlphaFoldDB" id="T1CAQ9"/>
<dbReference type="SUPFAM" id="SSF103473">
    <property type="entry name" value="MFS general substrate transporter"/>
    <property type="match status" value="1"/>
</dbReference>
<sequence>MRVRWRKLLRHRQTWAFVVGKFLTDPVWWFLLFWLPKYLHHRFGLD</sequence>
<keyword evidence="1" id="KW-1133">Transmembrane helix</keyword>
<reference evidence="2" key="2">
    <citation type="journal article" date="2014" name="ISME J.">
        <title>Microbial stratification in low pH oxic and suboxic macroscopic growths along an acid mine drainage.</title>
        <authorList>
            <person name="Mendez-Garcia C."/>
            <person name="Mesa V."/>
            <person name="Sprenger R.R."/>
            <person name="Richter M."/>
            <person name="Diez M.S."/>
            <person name="Solano J."/>
            <person name="Bargiela R."/>
            <person name="Golyshina O.V."/>
            <person name="Manteca A."/>
            <person name="Ramos J.L."/>
            <person name="Gallego J.R."/>
            <person name="Llorente I."/>
            <person name="Martins Dos Santos V.A."/>
            <person name="Jensen O.N."/>
            <person name="Pelaez A.I."/>
            <person name="Sanchez J."/>
            <person name="Ferrer M."/>
        </authorList>
    </citation>
    <scope>NUCLEOTIDE SEQUENCE</scope>
</reference>
<gene>
    <name evidence="2" type="ORF">B2A_02700</name>
</gene>
<comment type="caution">
    <text evidence="2">The sequence shown here is derived from an EMBL/GenBank/DDBJ whole genome shotgun (WGS) entry which is preliminary data.</text>
</comment>
<dbReference type="InterPro" id="IPR036259">
    <property type="entry name" value="MFS_trans_sf"/>
</dbReference>
<feature type="non-terminal residue" evidence="2">
    <location>
        <position position="46"/>
    </location>
</feature>
<feature type="transmembrane region" description="Helical" evidence="1">
    <location>
        <begin position="14"/>
        <end position="35"/>
    </location>
</feature>
<accession>T1CAQ9</accession>
<protein>
    <submittedName>
        <fullName evidence="2">Uncharacterized protein</fullName>
    </submittedName>
</protein>
<reference evidence="2" key="1">
    <citation type="submission" date="2013-08" db="EMBL/GenBank/DDBJ databases">
        <authorList>
            <person name="Mendez C."/>
            <person name="Richter M."/>
            <person name="Ferrer M."/>
            <person name="Sanchez J."/>
        </authorList>
    </citation>
    <scope>NUCLEOTIDE SEQUENCE</scope>
</reference>
<evidence type="ECO:0000313" key="2">
    <source>
        <dbReference type="EMBL" id="EQD62709.1"/>
    </source>
</evidence>
<name>T1CAQ9_9ZZZZ</name>
<keyword evidence="1" id="KW-0472">Membrane</keyword>
<evidence type="ECO:0000256" key="1">
    <source>
        <dbReference type="SAM" id="Phobius"/>
    </source>
</evidence>
<keyword evidence="1" id="KW-0812">Transmembrane</keyword>
<organism evidence="2">
    <name type="scientific">mine drainage metagenome</name>
    <dbReference type="NCBI Taxonomy" id="410659"/>
    <lineage>
        <taxon>unclassified sequences</taxon>
        <taxon>metagenomes</taxon>
        <taxon>ecological metagenomes</taxon>
    </lineage>
</organism>